<organism evidence="2 3">
    <name type="scientific">Teratosphaeria nubilosa</name>
    <dbReference type="NCBI Taxonomy" id="161662"/>
    <lineage>
        <taxon>Eukaryota</taxon>
        <taxon>Fungi</taxon>
        <taxon>Dikarya</taxon>
        <taxon>Ascomycota</taxon>
        <taxon>Pezizomycotina</taxon>
        <taxon>Dothideomycetes</taxon>
        <taxon>Dothideomycetidae</taxon>
        <taxon>Mycosphaerellales</taxon>
        <taxon>Teratosphaeriaceae</taxon>
        <taxon>Teratosphaeria</taxon>
    </lineage>
</organism>
<dbReference type="OrthoDB" id="5397846at2759"/>
<name>A0A6G1LDV8_9PEZI</name>
<dbReference type="PANTHER" id="PTHR42085">
    <property type="entry name" value="F-BOX DOMAIN-CONTAINING PROTEIN"/>
    <property type="match status" value="1"/>
</dbReference>
<gene>
    <name evidence="2" type="ORF">EJ03DRAFT_326243</name>
</gene>
<dbReference type="PANTHER" id="PTHR42085:SF8">
    <property type="entry name" value="F-BOX DOMAIN-CONTAINING PROTEIN"/>
    <property type="match status" value="1"/>
</dbReference>
<proteinExistence type="predicted"/>
<dbReference type="AlphaFoldDB" id="A0A6G1LDV8"/>
<dbReference type="EMBL" id="ML995824">
    <property type="protein sequence ID" value="KAF2770618.1"/>
    <property type="molecule type" value="Genomic_DNA"/>
</dbReference>
<feature type="domain" description="2EXR" evidence="1">
    <location>
        <begin position="3"/>
        <end position="97"/>
    </location>
</feature>
<evidence type="ECO:0000259" key="1">
    <source>
        <dbReference type="Pfam" id="PF20150"/>
    </source>
</evidence>
<dbReference type="InterPro" id="IPR038883">
    <property type="entry name" value="AN11006-like"/>
</dbReference>
<evidence type="ECO:0000313" key="2">
    <source>
        <dbReference type="EMBL" id="KAF2770618.1"/>
    </source>
</evidence>
<protein>
    <recommendedName>
        <fullName evidence="1">2EXR domain-containing protein</fullName>
    </recommendedName>
</protein>
<accession>A0A6G1LDV8</accession>
<keyword evidence="3" id="KW-1185">Reference proteome</keyword>
<dbReference type="InterPro" id="IPR045518">
    <property type="entry name" value="2EXR"/>
</dbReference>
<reference evidence="2" key="1">
    <citation type="journal article" date="2020" name="Stud. Mycol.">
        <title>101 Dothideomycetes genomes: a test case for predicting lifestyles and emergence of pathogens.</title>
        <authorList>
            <person name="Haridas S."/>
            <person name="Albert R."/>
            <person name="Binder M."/>
            <person name="Bloem J."/>
            <person name="Labutti K."/>
            <person name="Salamov A."/>
            <person name="Andreopoulos B."/>
            <person name="Baker S."/>
            <person name="Barry K."/>
            <person name="Bills G."/>
            <person name="Bluhm B."/>
            <person name="Cannon C."/>
            <person name="Castanera R."/>
            <person name="Culley D."/>
            <person name="Daum C."/>
            <person name="Ezra D."/>
            <person name="Gonzalez J."/>
            <person name="Henrissat B."/>
            <person name="Kuo A."/>
            <person name="Liang C."/>
            <person name="Lipzen A."/>
            <person name="Lutzoni F."/>
            <person name="Magnuson J."/>
            <person name="Mondo S."/>
            <person name="Nolan M."/>
            <person name="Ohm R."/>
            <person name="Pangilinan J."/>
            <person name="Park H.-J."/>
            <person name="Ramirez L."/>
            <person name="Alfaro M."/>
            <person name="Sun H."/>
            <person name="Tritt A."/>
            <person name="Yoshinaga Y."/>
            <person name="Zwiers L.-H."/>
            <person name="Turgeon B."/>
            <person name="Goodwin S."/>
            <person name="Spatafora J."/>
            <person name="Crous P."/>
            <person name="Grigoriev I."/>
        </authorList>
    </citation>
    <scope>NUCLEOTIDE SEQUENCE</scope>
    <source>
        <strain evidence="2">CBS 116005</strain>
    </source>
</reference>
<dbReference type="Pfam" id="PF20150">
    <property type="entry name" value="2EXR"/>
    <property type="match status" value="1"/>
</dbReference>
<dbReference type="Proteomes" id="UP000799436">
    <property type="component" value="Unassembled WGS sequence"/>
</dbReference>
<evidence type="ECO:0000313" key="3">
    <source>
        <dbReference type="Proteomes" id="UP000799436"/>
    </source>
</evidence>
<sequence length="243" mass="27822">MLLPAELRDQIYELALTDPSGVALASKTKNYRRTVTRAPSSSANGYRYRGGWRARYGRYDSQQSQPSQNQVAKPNQLVPSLLAVSKAVHAEAVGWLYQQPIIVSDTYALHSFLACIGSHRSQVTDIVVRRWGDGRGAHKAMNYCAFAMLSTCINLKSLFLDCEIEYVRRPNQLARQIFRESCVWLEAYGTQHGRKDAAVDILELRECNFDRNKASGWRYRNAQLPEKDKFKEEFEAELRKLLR</sequence>